<evidence type="ECO:0000256" key="6">
    <source>
        <dbReference type="ARBA" id="ARBA00023010"/>
    </source>
</evidence>
<evidence type="ECO:0000256" key="3">
    <source>
        <dbReference type="ARBA" id="ARBA00022692"/>
    </source>
</evidence>
<reference evidence="9" key="1">
    <citation type="submission" date="2020-10" db="EMBL/GenBank/DDBJ databases">
        <authorList>
            <person name="Gilroy R."/>
        </authorList>
    </citation>
    <scope>NUCLEOTIDE SEQUENCE</scope>
    <source>
        <strain evidence="9">10669</strain>
    </source>
</reference>
<dbReference type="InterPro" id="IPR001901">
    <property type="entry name" value="Translocase_SecE/Sec61-g"/>
</dbReference>
<gene>
    <name evidence="9" type="primary">secE</name>
    <name evidence="9" type="ORF">IAC75_04475</name>
</gene>
<keyword evidence="6" id="KW-0811">Translocation</keyword>
<name>A0A9D1T260_9BACT</name>
<keyword evidence="2" id="KW-0813">Transport</keyword>
<dbReference type="EMBL" id="DVOG01000119">
    <property type="protein sequence ID" value="HIV04391.1"/>
    <property type="molecule type" value="Genomic_DNA"/>
</dbReference>
<evidence type="ECO:0000256" key="5">
    <source>
        <dbReference type="ARBA" id="ARBA00022989"/>
    </source>
</evidence>
<keyword evidence="4" id="KW-0653">Protein transport</keyword>
<dbReference type="GO" id="GO:0009306">
    <property type="term" value="P:protein secretion"/>
    <property type="evidence" value="ECO:0007669"/>
    <property type="project" value="InterPro"/>
</dbReference>
<dbReference type="InterPro" id="IPR005807">
    <property type="entry name" value="SecE_bac"/>
</dbReference>
<dbReference type="Gene3D" id="1.20.5.1030">
    <property type="entry name" value="Preprotein translocase secy subunit"/>
    <property type="match status" value="1"/>
</dbReference>
<evidence type="ECO:0000256" key="2">
    <source>
        <dbReference type="ARBA" id="ARBA00022448"/>
    </source>
</evidence>
<dbReference type="NCBIfam" id="TIGR00964">
    <property type="entry name" value="secE_bact"/>
    <property type="match status" value="1"/>
</dbReference>
<keyword evidence="5 8" id="KW-1133">Transmembrane helix</keyword>
<evidence type="ECO:0000313" key="9">
    <source>
        <dbReference type="EMBL" id="HIV04391.1"/>
    </source>
</evidence>
<dbReference type="InterPro" id="IPR038379">
    <property type="entry name" value="SecE_sf"/>
</dbReference>
<evidence type="ECO:0000256" key="1">
    <source>
        <dbReference type="ARBA" id="ARBA00004370"/>
    </source>
</evidence>
<dbReference type="GO" id="GO:0006605">
    <property type="term" value="P:protein targeting"/>
    <property type="evidence" value="ECO:0007669"/>
    <property type="project" value="InterPro"/>
</dbReference>
<evidence type="ECO:0000256" key="7">
    <source>
        <dbReference type="ARBA" id="ARBA00023136"/>
    </source>
</evidence>
<organism evidence="9 10">
    <name type="scientific">Candidatus Spyradosoma merdigallinarum</name>
    <dbReference type="NCBI Taxonomy" id="2840950"/>
    <lineage>
        <taxon>Bacteria</taxon>
        <taxon>Pseudomonadati</taxon>
        <taxon>Verrucomicrobiota</taxon>
        <taxon>Opitutia</taxon>
        <taxon>Opitutia incertae sedis</taxon>
        <taxon>Candidatus Spyradosoma</taxon>
    </lineage>
</organism>
<protein>
    <submittedName>
        <fullName evidence="9">Preprotein translocase subunit SecE</fullName>
    </submittedName>
</protein>
<dbReference type="GO" id="GO:0016020">
    <property type="term" value="C:membrane"/>
    <property type="evidence" value="ECO:0007669"/>
    <property type="project" value="UniProtKB-SubCell"/>
</dbReference>
<sequence>MFSKIIKFFDTLRRFWNETYSEVVKKAVWPKPREWVQYTAVVCVAVVVLTFVIFLFDFSLMNLIQFLTTLVSA</sequence>
<feature type="transmembrane region" description="Helical" evidence="8">
    <location>
        <begin position="35"/>
        <end position="56"/>
    </location>
</feature>
<dbReference type="Pfam" id="PF00584">
    <property type="entry name" value="SecE"/>
    <property type="match status" value="1"/>
</dbReference>
<evidence type="ECO:0000313" key="10">
    <source>
        <dbReference type="Proteomes" id="UP000886812"/>
    </source>
</evidence>
<accession>A0A9D1T260</accession>
<comment type="subcellular location">
    <subcellularLocation>
        <location evidence="1">Membrane</location>
    </subcellularLocation>
</comment>
<dbReference type="Proteomes" id="UP000886812">
    <property type="component" value="Unassembled WGS sequence"/>
</dbReference>
<evidence type="ECO:0000256" key="4">
    <source>
        <dbReference type="ARBA" id="ARBA00022927"/>
    </source>
</evidence>
<dbReference type="GO" id="GO:0008320">
    <property type="term" value="F:protein transmembrane transporter activity"/>
    <property type="evidence" value="ECO:0007669"/>
    <property type="project" value="InterPro"/>
</dbReference>
<dbReference type="AlphaFoldDB" id="A0A9D1T260"/>
<keyword evidence="7 8" id="KW-0472">Membrane</keyword>
<proteinExistence type="predicted"/>
<comment type="caution">
    <text evidence="9">The sequence shown here is derived from an EMBL/GenBank/DDBJ whole genome shotgun (WGS) entry which is preliminary data.</text>
</comment>
<dbReference type="GO" id="GO:0006886">
    <property type="term" value="P:intracellular protein transport"/>
    <property type="evidence" value="ECO:0007669"/>
    <property type="project" value="InterPro"/>
</dbReference>
<keyword evidence="3 8" id="KW-0812">Transmembrane</keyword>
<reference evidence="9" key="2">
    <citation type="journal article" date="2021" name="PeerJ">
        <title>Extensive microbial diversity within the chicken gut microbiome revealed by metagenomics and culture.</title>
        <authorList>
            <person name="Gilroy R."/>
            <person name="Ravi A."/>
            <person name="Getino M."/>
            <person name="Pursley I."/>
            <person name="Horton D.L."/>
            <person name="Alikhan N.F."/>
            <person name="Baker D."/>
            <person name="Gharbi K."/>
            <person name="Hall N."/>
            <person name="Watson M."/>
            <person name="Adriaenssens E.M."/>
            <person name="Foster-Nyarko E."/>
            <person name="Jarju S."/>
            <person name="Secka A."/>
            <person name="Antonio M."/>
            <person name="Oren A."/>
            <person name="Chaudhuri R.R."/>
            <person name="La Ragione R."/>
            <person name="Hildebrand F."/>
            <person name="Pallen M.J."/>
        </authorList>
    </citation>
    <scope>NUCLEOTIDE SEQUENCE</scope>
    <source>
        <strain evidence="9">10669</strain>
    </source>
</reference>
<evidence type="ECO:0000256" key="8">
    <source>
        <dbReference type="SAM" id="Phobius"/>
    </source>
</evidence>